<dbReference type="InterPro" id="IPR007814">
    <property type="entry name" value="PaaA_PaaC"/>
</dbReference>
<dbReference type="InterPro" id="IPR011882">
    <property type="entry name" value="PaaC"/>
</dbReference>
<dbReference type="EMBL" id="JABTTE010000002">
    <property type="protein sequence ID" value="NSL50546.1"/>
    <property type="molecule type" value="Genomic_DNA"/>
</dbReference>
<dbReference type="AlphaFoldDB" id="A0A8J8GCB4"/>
<keyword evidence="2" id="KW-1185">Reference proteome</keyword>
<organism evidence="1 2">
    <name type="scientific">Calidifontibacillus erzurumensis</name>
    <dbReference type="NCBI Taxonomy" id="2741433"/>
    <lineage>
        <taxon>Bacteria</taxon>
        <taxon>Bacillati</taxon>
        <taxon>Bacillota</taxon>
        <taxon>Bacilli</taxon>
        <taxon>Bacillales</taxon>
        <taxon>Bacillaceae</taxon>
        <taxon>Calidifontibacillus/Schinkia group</taxon>
        <taxon>Calidifontibacillus</taxon>
    </lineage>
</organism>
<comment type="caution">
    <text evidence="1">The sequence shown here is derived from an EMBL/GenBank/DDBJ whole genome shotgun (WGS) entry which is preliminary data.</text>
</comment>
<sequence>MKITSAQELNELKNVEYKKALIDLLYQLADDDFIISYRGSEWLGLVPHIEEDVAYSSITQNTMGHAAIYYQLLEDLGEGKADDIAHGRANTSDWKNAILLEEVNGPGNWLYQDPKYDWAFTVVRNYFYEVMKKIKIDSLKNSSYEPLAQVAIKVRSEALYHLMHWRTWFNQLVCAEGEARRRMKEAIDKAWKDVAGLYSLGPNRDAIAKAGLIESEEVLKERFIAAIKEAFEKLPLEFPGEPGMERGDGRAGVHTPDLKDAIDTLSEVYRLNPAVPW</sequence>
<gene>
    <name evidence="1" type="primary">paaC</name>
    <name evidence="1" type="ORF">HR057_02070</name>
</gene>
<reference evidence="1" key="1">
    <citation type="submission" date="2020-06" db="EMBL/GenBank/DDBJ databases">
        <title>A novel thermopfilic bacterium from Erzurum, Turkey.</title>
        <authorList>
            <person name="Adiguzel A."/>
            <person name="Ay H."/>
            <person name="Baltaci M.O."/>
        </authorList>
    </citation>
    <scope>NUCLEOTIDE SEQUENCE</scope>
    <source>
        <strain evidence="1">P2</strain>
    </source>
</reference>
<dbReference type="Proteomes" id="UP000625804">
    <property type="component" value="Unassembled WGS sequence"/>
</dbReference>
<evidence type="ECO:0000313" key="2">
    <source>
        <dbReference type="Proteomes" id="UP000625804"/>
    </source>
</evidence>
<dbReference type="PANTHER" id="PTHR30458:SF0">
    <property type="entry name" value="1,2-PHENYLACETYL-COA EPOXIDASE, SUBUNIT C"/>
    <property type="match status" value="1"/>
</dbReference>
<evidence type="ECO:0000313" key="1">
    <source>
        <dbReference type="EMBL" id="NSL50546.1"/>
    </source>
</evidence>
<dbReference type="RefSeq" id="WP_173729750.1">
    <property type="nucleotide sequence ID" value="NZ_JABTTE010000002.1"/>
</dbReference>
<dbReference type="GO" id="GO:0010124">
    <property type="term" value="P:phenylacetate catabolic process"/>
    <property type="evidence" value="ECO:0007669"/>
    <property type="project" value="InterPro"/>
</dbReference>
<dbReference type="InterPro" id="IPR012347">
    <property type="entry name" value="Ferritin-like"/>
</dbReference>
<dbReference type="NCBIfam" id="TIGR02158">
    <property type="entry name" value="PA_CoA_Oxy3"/>
    <property type="match status" value="1"/>
</dbReference>
<dbReference type="GO" id="GO:0005829">
    <property type="term" value="C:cytosol"/>
    <property type="evidence" value="ECO:0007669"/>
    <property type="project" value="TreeGrafter"/>
</dbReference>
<accession>A0A8J8GCB4</accession>
<dbReference type="PIRSF" id="PIRSF037834">
    <property type="entry name" value="PA_CoA_Oase3"/>
    <property type="match status" value="1"/>
</dbReference>
<dbReference type="InterPro" id="IPR009078">
    <property type="entry name" value="Ferritin-like_SF"/>
</dbReference>
<dbReference type="Gene3D" id="1.20.1260.10">
    <property type="match status" value="1"/>
</dbReference>
<dbReference type="PANTHER" id="PTHR30458">
    <property type="entry name" value="PHENYLACETIC ACID DEGRADATION PROTEIN PAA"/>
    <property type="match status" value="1"/>
</dbReference>
<name>A0A8J8GCB4_9BACI</name>
<proteinExistence type="predicted"/>
<dbReference type="SUPFAM" id="SSF47240">
    <property type="entry name" value="Ferritin-like"/>
    <property type="match status" value="1"/>
</dbReference>
<dbReference type="Pfam" id="PF05138">
    <property type="entry name" value="PaaA_PaaC"/>
    <property type="match status" value="1"/>
</dbReference>
<protein>
    <submittedName>
        <fullName evidence="1">Phenylacetate-CoA oxygenase subunit PaaC</fullName>
    </submittedName>
</protein>
<dbReference type="InterPro" id="IPR052703">
    <property type="entry name" value="Aromatic_CoA_ox/epox"/>
</dbReference>